<organism evidence="4 5">
    <name type="scientific">Alkalibacterium kapii</name>
    <dbReference type="NCBI Taxonomy" id="426704"/>
    <lineage>
        <taxon>Bacteria</taxon>
        <taxon>Bacillati</taxon>
        <taxon>Bacillota</taxon>
        <taxon>Bacilli</taxon>
        <taxon>Lactobacillales</taxon>
        <taxon>Carnobacteriaceae</taxon>
        <taxon>Alkalibacterium</taxon>
    </lineage>
</organism>
<evidence type="ECO:0000256" key="2">
    <source>
        <dbReference type="ARBA" id="ARBA00022801"/>
    </source>
</evidence>
<dbReference type="Gene3D" id="3.60.60.10">
    <property type="entry name" value="Penicillin V Acylase, Chain A"/>
    <property type="match status" value="1"/>
</dbReference>
<dbReference type="GO" id="GO:0016787">
    <property type="term" value="F:hydrolase activity"/>
    <property type="evidence" value="ECO:0007669"/>
    <property type="project" value="UniProtKB-KW"/>
</dbReference>
<dbReference type="InterPro" id="IPR029132">
    <property type="entry name" value="CBAH/NAAA_C"/>
</dbReference>
<dbReference type="Proteomes" id="UP000321662">
    <property type="component" value="Unassembled WGS sequence"/>
</dbReference>
<feature type="domain" description="Choloylglycine hydrolase/NAAA C-terminal" evidence="3">
    <location>
        <begin position="2"/>
        <end position="300"/>
    </location>
</feature>
<evidence type="ECO:0000313" key="5">
    <source>
        <dbReference type="Proteomes" id="UP000321662"/>
    </source>
</evidence>
<sequence>MCTTIGFSYNNGYVFGRTLEVGATLDNKLLFIPKNIDVTKTPDKTYQSKYSILGSGFFNIPSFGEGINEKGLMGSNNLFPGYASFSDEPIKGMINTTTSQAFDYLLTRCANVNEVKKEAENINLVKQLNGDESASNHFFFMDESGDKVVLEPKSGKLIAYTNPFGVLTNAPEFHWHQTNLKNYLNLKSENTKESQFNQQKVTQTGVGTGMLGLPGDFTPPSRFIRAAYYVSNTPKTMERNSALLQGFRILAHFDIPEGAIIYNDKKQSHQTLYTSMMDTHKRSFHIKNRSNTYIHNFYLEDFVNENEITFIELKKTMKL</sequence>
<proteinExistence type="inferred from homology"/>
<protein>
    <submittedName>
        <fullName evidence="4">Choloylglycine hydrolase</fullName>
    </submittedName>
</protein>
<dbReference type="EMBL" id="BJUY01000016">
    <property type="protein sequence ID" value="GEK91658.1"/>
    <property type="molecule type" value="Genomic_DNA"/>
</dbReference>
<evidence type="ECO:0000259" key="3">
    <source>
        <dbReference type="Pfam" id="PF02275"/>
    </source>
</evidence>
<dbReference type="OrthoDB" id="9794717at2"/>
<dbReference type="PANTHER" id="PTHR35527:SF2">
    <property type="entry name" value="HYDROLASE"/>
    <property type="match status" value="1"/>
</dbReference>
<dbReference type="InterPro" id="IPR029055">
    <property type="entry name" value="Ntn_hydrolases_N"/>
</dbReference>
<dbReference type="InterPro" id="IPR052193">
    <property type="entry name" value="Peptidase_C59"/>
</dbReference>
<comment type="caution">
    <text evidence="4">The sequence shown here is derived from an EMBL/GenBank/DDBJ whole genome shotgun (WGS) entry which is preliminary data.</text>
</comment>
<dbReference type="AlphaFoldDB" id="A0A511ATZ1"/>
<dbReference type="PANTHER" id="PTHR35527">
    <property type="entry name" value="CHOLOYLGLYCINE HYDROLASE"/>
    <property type="match status" value="1"/>
</dbReference>
<evidence type="ECO:0000256" key="1">
    <source>
        <dbReference type="ARBA" id="ARBA00006625"/>
    </source>
</evidence>
<dbReference type="RefSeq" id="WP_146924486.1">
    <property type="nucleotide sequence ID" value="NZ_BJUY01000016.1"/>
</dbReference>
<dbReference type="SUPFAM" id="SSF56235">
    <property type="entry name" value="N-terminal nucleophile aminohydrolases (Ntn hydrolases)"/>
    <property type="match status" value="1"/>
</dbReference>
<reference evidence="4 5" key="1">
    <citation type="submission" date="2019-07" db="EMBL/GenBank/DDBJ databases">
        <title>Whole genome shotgun sequence of Alkalibacterium kapii NBRC 103247.</title>
        <authorList>
            <person name="Hosoyama A."/>
            <person name="Uohara A."/>
            <person name="Ohji S."/>
            <person name="Ichikawa N."/>
        </authorList>
    </citation>
    <scope>NUCLEOTIDE SEQUENCE [LARGE SCALE GENOMIC DNA]</scope>
    <source>
        <strain evidence="4 5">NBRC 103247</strain>
    </source>
</reference>
<name>A0A511ATZ1_9LACT</name>
<dbReference type="Pfam" id="PF02275">
    <property type="entry name" value="CBAH"/>
    <property type="match status" value="1"/>
</dbReference>
<comment type="similarity">
    <text evidence="1">Belongs to the peptidase C59 family.</text>
</comment>
<keyword evidence="5" id="KW-1185">Reference proteome</keyword>
<evidence type="ECO:0000313" key="4">
    <source>
        <dbReference type="EMBL" id="GEK91658.1"/>
    </source>
</evidence>
<gene>
    <name evidence="4" type="primary">cbaH</name>
    <name evidence="4" type="ORF">AKA01nite_12800</name>
</gene>
<accession>A0A511ATZ1</accession>
<keyword evidence="2 4" id="KW-0378">Hydrolase</keyword>